<proteinExistence type="predicted"/>
<dbReference type="EMBL" id="FMUH01000002">
    <property type="protein sequence ID" value="SCX43247.1"/>
    <property type="molecule type" value="Genomic_DNA"/>
</dbReference>
<gene>
    <name evidence="2" type="ORF">SAMN03159343_1197</name>
</gene>
<evidence type="ECO:0000313" key="3">
    <source>
        <dbReference type="Proteomes" id="UP000198981"/>
    </source>
</evidence>
<evidence type="ECO:0000256" key="1">
    <source>
        <dbReference type="SAM" id="Phobius"/>
    </source>
</evidence>
<dbReference type="STRING" id="1960309.SAMN03159343_1197"/>
<feature type="transmembrane region" description="Helical" evidence="1">
    <location>
        <begin position="57"/>
        <end position="77"/>
    </location>
</feature>
<keyword evidence="1" id="KW-1133">Transmembrane helix</keyword>
<dbReference type="Proteomes" id="UP000198981">
    <property type="component" value="Unassembled WGS sequence"/>
</dbReference>
<feature type="transmembrane region" description="Helical" evidence="1">
    <location>
        <begin position="28"/>
        <end position="51"/>
    </location>
</feature>
<name>A0A1G4XQ08_9ACTN</name>
<sequence>MSAGRRAYEVHHDRAVHWTRTFRSAPPFVGALLLGALALLDFVAPTGRWWAEHPMSAAGLTALVGFAAAGFFLDGWLQEREARRLKRVSTVAYRSLAQFVNDAGRHVVGPVSGADLSALGIPGAAPEDVVRFRGRLRDHGLAVEFRELSGSWSASADEVDDRLAVLLGDTGFVQDLFLAVARSRRRLQEGTALWAPVMLTSRNCADDLGRLQEVTDELELLQERLRASGLVGLVPLVDLRTVEWAHDVRAQYLTTIRCYERLRDDFARLSALPSDAVVRRRSRLPVEVPAA</sequence>
<keyword evidence="3" id="KW-1185">Reference proteome</keyword>
<accession>A0A1G4XQ08</accession>
<organism evidence="2 3">
    <name type="scientific">Klenkia marina</name>
    <dbReference type="NCBI Taxonomy" id="1960309"/>
    <lineage>
        <taxon>Bacteria</taxon>
        <taxon>Bacillati</taxon>
        <taxon>Actinomycetota</taxon>
        <taxon>Actinomycetes</taxon>
        <taxon>Geodermatophilales</taxon>
        <taxon>Geodermatophilaceae</taxon>
        <taxon>Klenkia</taxon>
    </lineage>
</organism>
<dbReference type="AlphaFoldDB" id="A0A1G4XQ08"/>
<evidence type="ECO:0000313" key="2">
    <source>
        <dbReference type="EMBL" id="SCX43247.1"/>
    </source>
</evidence>
<reference evidence="3" key="1">
    <citation type="submission" date="2016-10" db="EMBL/GenBank/DDBJ databases">
        <authorList>
            <person name="Varghese N."/>
            <person name="Submissions S."/>
        </authorList>
    </citation>
    <scope>NUCLEOTIDE SEQUENCE [LARGE SCALE GENOMIC DNA]</scope>
    <source>
        <strain evidence="3">DSM 45722</strain>
    </source>
</reference>
<protein>
    <submittedName>
        <fullName evidence="2">Uncharacterized protein</fullName>
    </submittedName>
</protein>
<keyword evidence="1" id="KW-0472">Membrane</keyword>
<keyword evidence="1" id="KW-0812">Transmembrane</keyword>